<evidence type="ECO:0000256" key="3">
    <source>
        <dbReference type="SAM" id="MobiDB-lite"/>
    </source>
</evidence>
<evidence type="ECO:0008006" key="6">
    <source>
        <dbReference type="Google" id="ProtNLM"/>
    </source>
</evidence>
<protein>
    <recommendedName>
        <fullName evidence="6">Tetratricopeptide repeat protein</fullName>
    </recommendedName>
</protein>
<evidence type="ECO:0000313" key="5">
    <source>
        <dbReference type="Proteomes" id="UP000031599"/>
    </source>
</evidence>
<dbReference type="PANTHER" id="PTHR44858">
    <property type="entry name" value="TETRATRICOPEPTIDE REPEAT PROTEIN 6"/>
    <property type="match status" value="1"/>
</dbReference>
<evidence type="ECO:0000256" key="1">
    <source>
        <dbReference type="ARBA" id="ARBA00022737"/>
    </source>
</evidence>
<evidence type="ECO:0000313" key="4">
    <source>
        <dbReference type="EMBL" id="KIG16152.1"/>
    </source>
</evidence>
<proteinExistence type="predicted"/>
<dbReference type="Proteomes" id="UP000031599">
    <property type="component" value="Unassembled WGS sequence"/>
</dbReference>
<keyword evidence="1" id="KW-0677">Repeat</keyword>
<name>A0A0C2D825_9BACT</name>
<accession>A0A0C2D825</accession>
<dbReference type="RefSeq" id="WP_052550199.1">
    <property type="nucleotide sequence ID" value="NZ_JMCC02000042.1"/>
</dbReference>
<dbReference type="SUPFAM" id="SSF48452">
    <property type="entry name" value="TPR-like"/>
    <property type="match status" value="1"/>
</dbReference>
<gene>
    <name evidence="4" type="ORF">DB30_04870</name>
</gene>
<reference evidence="4 5" key="1">
    <citation type="submission" date="2014-12" db="EMBL/GenBank/DDBJ databases">
        <title>Genome assembly of Enhygromyxa salina DSM 15201.</title>
        <authorList>
            <person name="Sharma G."/>
            <person name="Subramanian S."/>
        </authorList>
    </citation>
    <scope>NUCLEOTIDE SEQUENCE [LARGE SCALE GENOMIC DNA]</scope>
    <source>
        <strain evidence="4 5">DSM 15201</strain>
    </source>
</reference>
<sequence>MPKSRATRRGPRDTKQPPQPPDEDFNARIEAWLALDGRVDQLHTLDLRAFIRECADPRYDPGDRLRRLAIHLDERGLTWRPRPLQQWEIFARIYAESERLGPDDPRLFHARALTAVELGWHLEPNDRARPRLMKIATSAVLRGLELDDADADLHYLAGFVCYMDAPSDTARALSHFDRALELEPGDAWAGLYRAHCLHDLEQWTEAVAAYAAIEAADFGEGKAWRRELAREQRGYCLWRSGDQGRACQVFQDVLERREAAVARGEEKYDAPALHSPPWYLAEALSSGDFDAALIERLRAHLETIDELWLLDRVAGASAD</sequence>
<dbReference type="AlphaFoldDB" id="A0A0C2D825"/>
<dbReference type="Gene3D" id="1.25.40.10">
    <property type="entry name" value="Tetratricopeptide repeat domain"/>
    <property type="match status" value="1"/>
</dbReference>
<dbReference type="InterPro" id="IPR011990">
    <property type="entry name" value="TPR-like_helical_dom_sf"/>
</dbReference>
<dbReference type="EMBL" id="JMCC02000042">
    <property type="protein sequence ID" value="KIG16152.1"/>
    <property type="molecule type" value="Genomic_DNA"/>
</dbReference>
<organism evidence="4 5">
    <name type="scientific">Enhygromyxa salina</name>
    <dbReference type="NCBI Taxonomy" id="215803"/>
    <lineage>
        <taxon>Bacteria</taxon>
        <taxon>Pseudomonadati</taxon>
        <taxon>Myxococcota</taxon>
        <taxon>Polyangia</taxon>
        <taxon>Nannocystales</taxon>
        <taxon>Nannocystaceae</taxon>
        <taxon>Enhygromyxa</taxon>
    </lineage>
</organism>
<dbReference type="InterPro" id="IPR050498">
    <property type="entry name" value="Ycf3"/>
</dbReference>
<evidence type="ECO:0000256" key="2">
    <source>
        <dbReference type="ARBA" id="ARBA00022803"/>
    </source>
</evidence>
<dbReference type="PANTHER" id="PTHR44858:SF1">
    <property type="entry name" value="UDP-N-ACETYLGLUCOSAMINE--PEPTIDE N-ACETYLGLUCOSAMINYLTRANSFERASE SPINDLY-RELATED"/>
    <property type="match status" value="1"/>
</dbReference>
<keyword evidence="2" id="KW-0802">TPR repeat</keyword>
<comment type="caution">
    <text evidence="4">The sequence shown here is derived from an EMBL/GenBank/DDBJ whole genome shotgun (WGS) entry which is preliminary data.</text>
</comment>
<feature type="region of interest" description="Disordered" evidence="3">
    <location>
        <begin position="1"/>
        <end position="24"/>
    </location>
</feature>
<dbReference type="Pfam" id="PF14559">
    <property type="entry name" value="TPR_19"/>
    <property type="match status" value="1"/>
</dbReference>